<keyword evidence="2" id="KW-0472">Membrane</keyword>
<evidence type="ECO:0000256" key="2">
    <source>
        <dbReference type="SAM" id="Phobius"/>
    </source>
</evidence>
<reference evidence="3 4" key="1">
    <citation type="submission" date="2014-03" db="EMBL/GenBank/DDBJ databases">
        <title>Genomics of Bifidobacteria.</title>
        <authorList>
            <person name="Ventura M."/>
            <person name="Milani C."/>
            <person name="Lugli G.A."/>
        </authorList>
    </citation>
    <scope>NUCLEOTIDE SEQUENCE [LARGE SCALE GENOMIC DNA]</scope>
    <source>
        <strain evidence="3 4">LMG 21775</strain>
    </source>
</reference>
<accession>A0A087CE13</accession>
<keyword evidence="4" id="KW-1185">Reference proteome</keyword>
<protein>
    <submittedName>
        <fullName evidence="3">Uncharacterized protein</fullName>
    </submittedName>
</protein>
<evidence type="ECO:0000313" key="3">
    <source>
        <dbReference type="EMBL" id="KFI81513.1"/>
    </source>
</evidence>
<dbReference type="Proteomes" id="UP000029050">
    <property type="component" value="Unassembled WGS sequence"/>
</dbReference>
<evidence type="ECO:0000256" key="1">
    <source>
        <dbReference type="SAM" id="MobiDB-lite"/>
    </source>
</evidence>
<keyword evidence="2" id="KW-0812">Transmembrane</keyword>
<dbReference type="GeneID" id="98301113"/>
<dbReference type="RefSeq" id="WP_033497446.1">
    <property type="nucleotide sequence ID" value="NZ_JGZI01000010.1"/>
</dbReference>
<feature type="region of interest" description="Disordered" evidence="1">
    <location>
        <begin position="102"/>
        <end position="134"/>
    </location>
</feature>
<name>A0A087CE13_9BIFI</name>
<dbReference type="AlphaFoldDB" id="A0A087CE13"/>
<evidence type="ECO:0000313" key="4">
    <source>
        <dbReference type="Proteomes" id="UP000029050"/>
    </source>
</evidence>
<gene>
    <name evidence="3" type="ORF">BPSY_1921</name>
</gene>
<proteinExistence type="predicted"/>
<feature type="transmembrane region" description="Helical" evidence="2">
    <location>
        <begin position="21"/>
        <end position="39"/>
    </location>
</feature>
<organism evidence="3 4">
    <name type="scientific">Bifidobacterium psychraerophilum</name>
    <dbReference type="NCBI Taxonomy" id="218140"/>
    <lineage>
        <taxon>Bacteria</taxon>
        <taxon>Bacillati</taxon>
        <taxon>Actinomycetota</taxon>
        <taxon>Actinomycetes</taxon>
        <taxon>Bifidobacteriales</taxon>
        <taxon>Bifidobacteriaceae</taxon>
        <taxon>Bifidobacterium</taxon>
    </lineage>
</organism>
<feature type="compositionally biased region" description="Polar residues" evidence="1">
    <location>
        <begin position="115"/>
        <end position="134"/>
    </location>
</feature>
<keyword evidence="2" id="KW-1133">Transmembrane helix</keyword>
<sequence length="293" mass="33464">MWGILFLFIGFGLTIKMKNTGYGNLAFIIIGSLLLYLGTTDQLIESIGKSGMSLARDVLKVFNLDTPNTRLKELLAKIKETNPKLGEGVQNALDAYHEMETEETKTSEKTHSTTDNTESFTKLDTANPDTSNNTRIIDEDEEASIKAQSTVGEAKEHIRQLCKLKKIRCSFHRNSCTLTLKSSETKKALLSASTNYNNDGSWSSWNIINSAITDSDYYDYYFMTISDKNNINLFVLTQRQMREVTRQKQTTKHGFYHFYISNEAAGIWHEIRNTTIDFQKYYTTNLDFLQSNK</sequence>
<comment type="caution">
    <text evidence="3">The sequence shown here is derived from an EMBL/GenBank/DDBJ whole genome shotgun (WGS) entry which is preliminary data.</text>
</comment>
<feature type="compositionally biased region" description="Basic and acidic residues" evidence="1">
    <location>
        <begin position="102"/>
        <end position="112"/>
    </location>
</feature>
<dbReference type="EMBL" id="JGZI01000010">
    <property type="protein sequence ID" value="KFI81513.1"/>
    <property type="molecule type" value="Genomic_DNA"/>
</dbReference>